<dbReference type="AlphaFoldDB" id="A0A8H5NBX0"/>
<accession>A0A8H5NBX0</accession>
<gene>
    <name evidence="2" type="ORF">FPHYL_7143</name>
</gene>
<dbReference type="Pfam" id="PF26639">
    <property type="entry name" value="Het-6_barrel"/>
    <property type="match status" value="1"/>
</dbReference>
<dbReference type="PANTHER" id="PTHR24148">
    <property type="entry name" value="ANKYRIN REPEAT DOMAIN-CONTAINING PROTEIN 39 HOMOLOG-RELATED"/>
    <property type="match status" value="1"/>
</dbReference>
<comment type="caution">
    <text evidence="2">The sequence shown here is derived from an EMBL/GenBank/DDBJ whole genome shotgun (WGS) entry which is preliminary data.</text>
</comment>
<keyword evidence="3" id="KW-1185">Reference proteome</keyword>
<dbReference type="PANTHER" id="PTHR24148:SF79">
    <property type="entry name" value="HETEROKARYON INCOMPATIBILITY DOMAIN-CONTAINING PROTEIN"/>
    <property type="match status" value="1"/>
</dbReference>
<reference evidence="2 3" key="1">
    <citation type="submission" date="2020-05" db="EMBL/GenBank/DDBJ databases">
        <title>Identification and distribution of gene clusters putatively required for synthesis of sphingolipid metabolism inhibitors in phylogenetically diverse species of the filamentous fungus Fusarium.</title>
        <authorList>
            <person name="Kim H.-S."/>
            <person name="Busman M."/>
            <person name="Brown D.W."/>
            <person name="Divon H."/>
            <person name="Uhlig S."/>
            <person name="Proctor R.H."/>
        </authorList>
    </citation>
    <scope>NUCLEOTIDE SEQUENCE [LARGE SCALE GENOMIC DNA]</scope>
    <source>
        <strain evidence="2 3">NRRL 13617</strain>
    </source>
</reference>
<evidence type="ECO:0000313" key="3">
    <source>
        <dbReference type="Proteomes" id="UP000582016"/>
    </source>
</evidence>
<evidence type="ECO:0000313" key="2">
    <source>
        <dbReference type="EMBL" id="KAF5559105.1"/>
    </source>
</evidence>
<organism evidence="2 3">
    <name type="scientific">Fusarium phyllophilum</name>
    <dbReference type="NCBI Taxonomy" id="47803"/>
    <lineage>
        <taxon>Eukaryota</taxon>
        <taxon>Fungi</taxon>
        <taxon>Dikarya</taxon>
        <taxon>Ascomycota</taxon>
        <taxon>Pezizomycotina</taxon>
        <taxon>Sordariomycetes</taxon>
        <taxon>Hypocreomycetidae</taxon>
        <taxon>Hypocreales</taxon>
        <taxon>Nectriaceae</taxon>
        <taxon>Fusarium</taxon>
        <taxon>Fusarium fujikuroi species complex</taxon>
    </lineage>
</organism>
<dbReference type="InterPro" id="IPR052895">
    <property type="entry name" value="HetReg/Transcr_Mod"/>
</dbReference>
<name>A0A8H5NBX0_9HYPO</name>
<dbReference type="Proteomes" id="UP000582016">
    <property type="component" value="Unassembled WGS sequence"/>
</dbReference>
<dbReference type="OrthoDB" id="3553147at2759"/>
<evidence type="ECO:0000259" key="1">
    <source>
        <dbReference type="Pfam" id="PF06985"/>
    </source>
</evidence>
<proteinExistence type="predicted"/>
<feature type="domain" description="Heterokaryon incompatibility" evidence="1">
    <location>
        <begin position="49"/>
        <end position="230"/>
    </location>
</feature>
<sequence length="572" mass="65586">MVTGNFKYNSLQENEIRVLVLDAAAQEGDPLSGALVVVKHIPGDHVTRYDAMSYTWGDQSNPDYIDLRHPKPIGHGKSCICNKESSGSLAIGHNLASALRKIRHQSNSQIIWADSICINQQDLDERASQVQRMRDIYKHAQRVIAWLGPADEHSSIAITMLQELADCVDFTNEEDDILDNRMRFKPDKYEFIMRRHPDNSHDWSKPMPFSNRQWQALISLISRSCFRRLWDRVFALLDLAEGGFTSEIVVDYRKDVKDVHRDALVRVSTYHQNLKLMSLCDSASEPTWIPDLERIQLQRPMAYGRAALCSAENGHAFTKEQFLLQGVRCDYITELVGPQDSQNSQAQLQATVLEAARRFLGLHPETWDFQKVQQFSFMLHANDFFIHSPFINKMHEQLADRISAQSKTLGGQLAHLTYYMHNRSIYLTKMGYIVLGPRGCQPADLVVVFLGCHLPMVLRSIEDGEYTLKGPCAHPALLAGEAILGKMPKGWRLSYPKRGEKPVFEDPEGKRHHIDPRLDDIPIPEEWELRRRDNGTPFWYIAAEDRWTNFDPRVSLEGLRKRGLRVDDCVLR</sequence>
<dbReference type="Pfam" id="PF06985">
    <property type="entry name" value="HET"/>
    <property type="match status" value="1"/>
</dbReference>
<dbReference type="InterPro" id="IPR010730">
    <property type="entry name" value="HET"/>
</dbReference>
<protein>
    <submittedName>
        <fullName evidence="2">Heterokaryon incompatibility 6 OR allele</fullName>
    </submittedName>
</protein>
<dbReference type="EMBL" id="JAAOAQ010000262">
    <property type="protein sequence ID" value="KAF5559105.1"/>
    <property type="molecule type" value="Genomic_DNA"/>
</dbReference>